<dbReference type="InterPro" id="IPR029018">
    <property type="entry name" value="Hex-like_dom2"/>
</dbReference>
<dbReference type="Gene3D" id="3.20.20.80">
    <property type="entry name" value="Glycosidases"/>
    <property type="match status" value="1"/>
</dbReference>
<dbReference type="CDD" id="cd06562">
    <property type="entry name" value="GH20_HexA_HexB-like"/>
    <property type="match status" value="1"/>
</dbReference>
<evidence type="ECO:0000256" key="5">
    <source>
        <dbReference type="ARBA" id="ARBA00023180"/>
    </source>
</evidence>
<evidence type="ECO:0000256" key="6">
    <source>
        <dbReference type="ARBA" id="ARBA00023295"/>
    </source>
</evidence>
<dbReference type="EC" id="3.2.1.52" evidence="7"/>
<comment type="caution">
    <text evidence="11">The sequence shown here is derived from an EMBL/GenBank/DDBJ whole genome shotgun (WGS) entry which is preliminary data.</text>
</comment>
<dbReference type="InterPro" id="IPR025705">
    <property type="entry name" value="Beta_hexosaminidase_sua/sub"/>
</dbReference>
<keyword evidence="12" id="KW-1185">Reference proteome</keyword>
<evidence type="ECO:0000256" key="2">
    <source>
        <dbReference type="ARBA" id="ARBA00006285"/>
    </source>
</evidence>
<dbReference type="Gene3D" id="3.30.379.10">
    <property type="entry name" value="Chitobiase/beta-hexosaminidase domain 2-like"/>
    <property type="match status" value="1"/>
</dbReference>
<protein>
    <recommendedName>
        <fullName evidence="7">Beta-hexosaminidase</fullName>
        <ecNumber evidence="7">3.2.1.52</ecNumber>
    </recommendedName>
</protein>
<sequence>MNESIFPAAVVVIFSILFLLAGRCSTSGLNIWPKPTSLAWRDSESIFLSPSFTIKIPSHSQYLRSASRRYRRLILSERYRPLLRPFPPQLPFSTSQHLLSLSITVRNLSDPLHPTTDESYSLIISDSASTLTATTVWGAIRGLETLYQLVWWDGDHIVVPTNLDIFDKPLFGHRGVLLDTSRNFYPVRDLKRTIEAMAMNKLNVFHWHITDSQSFPIFLPSVPEVAEKGAYSSDMMYSVADVKSVVRFAMRRGVRVVPEFDAPGHAASWGGAYPEIVTCADRFWSPPDSEKLAAEPTPGQLNPLRPKTYDVYRNVLRDAAEIFPDSYIHAGADEVSPGCWKTDPTIQTFLSNNGTLSEVLEIFINTTHSFISDDLRRTAVYWEDVALSLDVKVGFSSLPRETTVLQVYKGSESTKKIVSAGYQVIVSSSDFYYLDCGHGGFTGNDSRYDSQNVNDGFNYAGGNGGSWCGPFKSWQRVYDYDITYGLEEEEAKLVIGGEVALWSEQSDPTVLDARLWPRASAMAESLWSGNVDELGKKRYAGATNRLNEWRYRMVHRRIGAEPIQPLWCAYHPTMCNLNQ</sequence>
<dbReference type="SUPFAM" id="SSF55545">
    <property type="entry name" value="beta-N-acetylhexosaminidase-like domain"/>
    <property type="match status" value="1"/>
</dbReference>
<comment type="similarity">
    <text evidence="2 7">Belongs to the glycosyl hydrolase 20 family.</text>
</comment>
<dbReference type="InterPro" id="IPR017853">
    <property type="entry name" value="GH"/>
</dbReference>
<dbReference type="Pfam" id="PF14845">
    <property type="entry name" value="Glycohydro_20b2"/>
    <property type="match status" value="1"/>
</dbReference>
<dbReference type="PANTHER" id="PTHR22600:SF26">
    <property type="entry name" value="BETA-N-ACETYLHEXOSAMINIDASE"/>
    <property type="match status" value="1"/>
</dbReference>
<evidence type="ECO:0000256" key="4">
    <source>
        <dbReference type="ARBA" id="ARBA00022801"/>
    </source>
</evidence>
<feature type="active site" description="Proton donor" evidence="8">
    <location>
        <position position="334"/>
    </location>
</feature>
<keyword evidence="6 7" id="KW-0326">Glycosidase</keyword>
<dbReference type="EMBL" id="LFYR01000991">
    <property type="protein sequence ID" value="KMZ65968.1"/>
    <property type="molecule type" value="Genomic_DNA"/>
</dbReference>
<dbReference type="PIRSF" id="PIRSF001093">
    <property type="entry name" value="B-hxosamndse_ab_euk"/>
    <property type="match status" value="1"/>
</dbReference>
<dbReference type="Pfam" id="PF00728">
    <property type="entry name" value="Glyco_hydro_20"/>
    <property type="match status" value="1"/>
</dbReference>
<dbReference type="SUPFAM" id="SSF51445">
    <property type="entry name" value="(Trans)glycosidases"/>
    <property type="match status" value="1"/>
</dbReference>
<evidence type="ECO:0000256" key="7">
    <source>
        <dbReference type="PIRNR" id="PIRNR001093"/>
    </source>
</evidence>
<keyword evidence="4 7" id="KW-0378">Hydrolase</keyword>
<keyword evidence="5" id="KW-0325">Glycoprotein</keyword>
<feature type="domain" description="Glycoside hydrolase family 20 catalytic" evidence="9">
    <location>
        <begin position="171"/>
        <end position="529"/>
    </location>
</feature>
<feature type="domain" description="Beta-hexosaminidase eukaryotic type N-terminal" evidence="10">
    <location>
        <begin position="31"/>
        <end position="149"/>
    </location>
</feature>
<dbReference type="AlphaFoldDB" id="A0A0K9PA58"/>
<evidence type="ECO:0000256" key="1">
    <source>
        <dbReference type="ARBA" id="ARBA00001231"/>
    </source>
</evidence>
<accession>A0A0K9PA58</accession>
<evidence type="ECO:0000259" key="9">
    <source>
        <dbReference type="Pfam" id="PF00728"/>
    </source>
</evidence>
<dbReference type="GO" id="GO:0016020">
    <property type="term" value="C:membrane"/>
    <property type="evidence" value="ECO:0000318"/>
    <property type="project" value="GO_Central"/>
</dbReference>
<evidence type="ECO:0000259" key="10">
    <source>
        <dbReference type="Pfam" id="PF14845"/>
    </source>
</evidence>
<evidence type="ECO:0000313" key="11">
    <source>
        <dbReference type="EMBL" id="KMZ65968.1"/>
    </source>
</evidence>
<keyword evidence="3" id="KW-0732">Signal</keyword>
<dbReference type="Proteomes" id="UP000036987">
    <property type="component" value="Unassembled WGS sequence"/>
</dbReference>
<gene>
    <name evidence="11" type="ORF">ZOSMA_303G00110</name>
</gene>
<comment type="catalytic activity">
    <reaction evidence="1 7">
        <text>Hydrolysis of terminal non-reducing N-acetyl-D-hexosamine residues in N-acetyl-beta-D-hexosaminides.</text>
        <dbReference type="EC" id="3.2.1.52"/>
    </reaction>
</comment>
<proteinExistence type="inferred from homology"/>
<reference evidence="12" key="1">
    <citation type="journal article" date="2016" name="Nature">
        <title>The genome of the seagrass Zostera marina reveals angiosperm adaptation to the sea.</title>
        <authorList>
            <person name="Olsen J.L."/>
            <person name="Rouze P."/>
            <person name="Verhelst B."/>
            <person name="Lin Y.-C."/>
            <person name="Bayer T."/>
            <person name="Collen J."/>
            <person name="Dattolo E."/>
            <person name="De Paoli E."/>
            <person name="Dittami S."/>
            <person name="Maumus F."/>
            <person name="Michel G."/>
            <person name="Kersting A."/>
            <person name="Lauritano C."/>
            <person name="Lohaus R."/>
            <person name="Toepel M."/>
            <person name="Tonon T."/>
            <person name="Vanneste K."/>
            <person name="Amirebrahimi M."/>
            <person name="Brakel J."/>
            <person name="Bostroem C."/>
            <person name="Chovatia M."/>
            <person name="Grimwood J."/>
            <person name="Jenkins J.W."/>
            <person name="Jueterbock A."/>
            <person name="Mraz A."/>
            <person name="Stam W.T."/>
            <person name="Tice H."/>
            <person name="Bornberg-Bauer E."/>
            <person name="Green P.J."/>
            <person name="Pearson G.A."/>
            <person name="Procaccini G."/>
            <person name="Duarte C.M."/>
            <person name="Schmutz J."/>
            <person name="Reusch T.B.H."/>
            <person name="Van de Peer Y."/>
        </authorList>
    </citation>
    <scope>NUCLEOTIDE SEQUENCE [LARGE SCALE GENOMIC DNA]</scope>
    <source>
        <strain evidence="12">cv. Finnish</strain>
    </source>
</reference>
<evidence type="ECO:0000256" key="8">
    <source>
        <dbReference type="PIRSR" id="PIRSR001093-1"/>
    </source>
</evidence>
<dbReference type="OrthoDB" id="428480at2759"/>
<dbReference type="PRINTS" id="PR00738">
    <property type="entry name" value="GLHYDRLASE20"/>
</dbReference>
<dbReference type="InterPro" id="IPR015883">
    <property type="entry name" value="Glyco_hydro_20_cat"/>
</dbReference>
<dbReference type="FunFam" id="3.20.20.80:FF:000063">
    <property type="entry name" value="Beta-hexosaminidase"/>
    <property type="match status" value="1"/>
</dbReference>
<name>A0A0K9PA58_ZOSMR</name>
<evidence type="ECO:0000256" key="3">
    <source>
        <dbReference type="ARBA" id="ARBA00022729"/>
    </source>
</evidence>
<dbReference type="GO" id="GO:0005975">
    <property type="term" value="P:carbohydrate metabolic process"/>
    <property type="evidence" value="ECO:0007669"/>
    <property type="project" value="InterPro"/>
</dbReference>
<dbReference type="STRING" id="29655.A0A0K9PA58"/>
<dbReference type="InterPro" id="IPR029019">
    <property type="entry name" value="HEX_eukaryotic_N"/>
</dbReference>
<dbReference type="OMA" id="KMWPRAA"/>
<organism evidence="11 12">
    <name type="scientific">Zostera marina</name>
    <name type="common">Eelgrass</name>
    <dbReference type="NCBI Taxonomy" id="29655"/>
    <lineage>
        <taxon>Eukaryota</taxon>
        <taxon>Viridiplantae</taxon>
        <taxon>Streptophyta</taxon>
        <taxon>Embryophyta</taxon>
        <taxon>Tracheophyta</taxon>
        <taxon>Spermatophyta</taxon>
        <taxon>Magnoliopsida</taxon>
        <taxon>Liliopsida</taxon>
        <taxon>Zosteraceae</taxon>
        <taxon>Zostera</taxon>
    </lineage>
</organism>
<dbReference type="GO" id="GO:0004563">
    <property type="term" value="F:beta-N-acetylhexosaminidase activity"/>
    <property type="evidence" value="ECO:0000318"/>
    <property type="project" value="GO_Central"/>
</dbReference>
<evidence type="ECO:0000313" key="12">
    <source>
        <dbReference type="Proteomes" id="UP000036987"/>
    </source>
</evidence>
<dbReference type="PANTHER" id="PTHR22600">
    <property type="entry name" value="BETA-HEXOSAMINIDASE"/>
    <property type="match status" value="1"/>
</dbReference>
<dbReference type="GO" id="GO:0030203">
    <property type="term" value="P:glycosaminoglycan metabolic process"/>
    <property type="evidence" value="ECO:0000318"/>
    <property type="project" value="GO_Central"/>
</dbReference>